<dbReference type="EMBL" id="SNVV01000007">
    <property type="protein sequence ID" value="TDN51437.1"/>
    <property type="molecule type" value="Genomic_DNA"/>
</dbReference>
<dbReference type="RefSeq" id="WP_133591017.1">
    <property type="nucleotide sequence ID" value="NZ_SNVV01000007.1"/>
</dbReference>
<proteinExistence type="inferred from homology"/>
<gene>
    <name evidence="4" type="ORF">C7389_107172</name>
</gene>
<dbReference type="PRINTS" id="PR00081">
    <property type="entry name" value="GDHRDH"/>
</dbReference>
<keyword evidence="2" id="KW-0560">Oxidoreductase</keyword>
<dbReference type="SUPFAM" id="SSF51735">
    <property type="entry name" value="NAD(P)-binding Rossmann-fold domains"/>
    <property type="match status" value="1"/>
</dbReference>
<name>A0A4R6E157_9RHOO</name>
<reference evidence="4 5" key="1">
    <citation type="submission" date="2019-03" db="EMBL/GenBank/DDBJ databases">
        <title>Genomic Encyclopedia of Type Strains, Phase IV (KMG-IV): sequencing the most valuable type-strain genomes for metagenomic binning, comparative biology and taxonomic classification.</title>
        <authorList>
            <person name="Goeker M."/>
        </authorList>
    </citation>
    <scope>NUCLEOTIDE SEQUENCE [LARGE SCALE GENOMIC DNA]</scope>
    <source>
        <strain evidence="4 5">DSM 12121</strain>
    </source>
</reference>
<dbReference type="Proteomes" id="UP000295129">
    <property type="component" value="Unassembled WGS sequence"/>
</dbReference>
<dbReference type="NCBIfam" id="NF005437">
    <property type="entry name" value="PRK07024.1"/>
    <property type="match status" value="1"/>
</dbReference>
<evidence type="ECO:0000313" key="4">
    <source>
        <dbReference type="EMBL" id="TDN51437.1"/>
    </source>
</evidence>
<dbReference type="Pfam" id="PF00106">
    <property type="entry name" value="adh_short"/>
    <property type="match status" value="1"/>
</dbReference>
<evidence type="ECO:0000256" key="2">
    <source>
        <dbReference type="ARBA" id="ARBA00023002"/>
    </source>
</evidence>
<dbReference type="PANTHER" id="PTHR44196">
    <property type="entry name" value="DEHYDROGENASE/REDUCTASE SDR FAMILY MEMBER 7B"/>
    <property type="match status" value="1"/>
</dbReference>
<organism evidence="4 5">
    <name type="scientific">Azoarcus indigens</name>
    <dbReference type="NCBI Taxonomy" id="29545"/>
    <lineage>
        <taxon>Bacteria</taxon>
        <taxon>Pseudomonadati</taxon>
        <taxon>Pseudomonadota</taxon>
        <taxon>Betaproteobacteria</taxon>
        <taxon>Rhodocyclales</taxon>
        <taxon>Zoogloeaceae</taxon>
        <taxon>Azoarcus</taxon>
    </lineage>
</organism>
<evidence type="ECO:0000256" key="3">
    <source>
        <dbReference type="RuleBase" id="RU000363"/>
    </source>
</evidence>
<protein>
    <submittedName>
        <fullName evidence="4">Short-subunit dehydrogenase</fullName>
    </submittedName>
</protein>
<evidence type="ECO:0000256" key="1">
    <source>
        <dbReference type="ARBA" id="ARBA00006484"/>
    </source>
</evidence>
<dbReference type="InterPro" id="IPR002347">
    <property type="entry name" value="SDR_fam"/>
</dbReference>
<evidence type="ECO:0000313" key="5">
    <source>
        <dbReference type="Proteomes" id="UP000295129"/>
    </source>
</evidence>
<comment type="similarity">
    <text evidence="1 3">Belongs to the short-chain dehydrogenases/reductases (SDR) family.</text>
</comment>
<dbReference type="GO" id="GO:0016491">
    <property type="term" value="F:oxidoreductase activity"/>
    <property type="evidence" value="ECO:0007669"/>
    <property type="project" value="UniProtKB-KW"/>
</dbReference>
<dbReference type="InterPro" id="IPR036291">
    <property type="entry name" value="NAD(P)-bd_dom_sf"/>
</dbReference>
<dbReference type="OrthoDB" id="9797538at2"/>
<dbReference type="PANTHER" id="PTHR44196:SF1">
    <property type="entry name" value="DEHYDROGENASE_REDUCTASE SDR FAMILY MEMBER 7B"/>
    <property type="match status" value="1"/>
</dbReference>
<dbReference type="InterPro" id="IPR020904">
    <property type="entry name" value="Sc_DH/Rdtase_CS"/>
</dbReference>
<dbReference type="PRINTS" id="PR00080">
    <property type="entry name" value="SDRFAMILY"/>
</dbReference>
<accession>A0A4R6E157</accession>
<comment type="caution">
    <text evidence="4">The sequence shown here is derived from an EMBL/GenBank/DDBJ whole genome shotgun (WGS) entry which is preliminary data.</text>
</comment>
<dbReference type="Gene3D" id="3.40.50.720">
    <property type="entry name" value="NAD(P)-binding Rossmann-like Domain"/>
    <property type="match status" value="1"/>
</dbReference>
<dbReference type="PROSITE" id="PS00061">
    <property type="entry name" value="ADH_SHORT"/>
    <property type="match status" value="1"/>
</dbReference>
<keyword evidence="5" id="KW-1185">Reference proteome</keyword>
<dbReference type="GO" id="GO:0016020">
    <property type="term" value="C:membrane"/>
    <property type="evidence" value="ECO:0007669"/>
    <property type="project" value="TreeGrafter"/>
</dbReference>
<dbReference type="AlphaFoldDB" id="A0A4R6E157"/>
<sequence length="265" mass="26922">MSTLSPAGARVFLTGASSGLGAALAQHYAAAGATVGLVARRADALEALRAALPAAAGVSHTVHVADVGDAAAMRGAAAAFTAQAGTPDIVIANAGVSVGTLTEYAEDLDAFDKVLRTNVLGMVATFQPFLPAMRSRGNGRLVGIASVAGIRGLPGAGAYSASKAAAIAYLESLRVELHGSGLRVCTVAPGYVETPMTAVNSYPMPFLLPADEAARRIARVIAAGRSYSVVPWQMGVVAKLLRLLPNACFDAAFARAGRKPRGLPL</sequence>